<proteinExistence type="predicted"/>
<dbReference type="EMBL" id="CP015878">
    <property type="protein sequence ID" value="ANI14475.1"/>
    <property type="molecule type" value="Genomic_DNA"/>
</dbReference>
<dbReference type="RefSeq" id="WP_064582668.1">
    <property type="nucleotide sequence ID" value="NZ_CP015878.1"/>
</dbReference>
<evidence type="ECO:0000313" key="1">
    <source>
        <dbReference type="EMBL" id="ANI14475.1"/>
    </source>
</evidence>
<dbReference type="AlphaFoldDB" id="A0A1A9KA84"/>
<accession>A0A1A9KA84</accession>
<dbReference type="Pfam" id="PF19774">
    <property type="entry name" value="DUF6260"/>
    <property type="match status" value="1"/>
</dbReference>
<protein>
    <recommendedName>
        <fullName evidence="3">Phage coat protein</fullName>
    </recommendedName>
</protein>
<reference evidence="1 2" key="1">
    <citation type="submission" date="2016-05" db="EMBL/GenBank/DDBJ databases">
        <title>Genome Sequence of Pseudomonas citronellolis Strain SJTE-3, an Estrogens and Persistent Organic Pollutants degradation strain.</title>
        <authorList>
            <person name="Liang R."/>
        </authorList>
    </citation>
    <scope>NUCLEOTIDE SEQUENCE [LARGE SCALE GENOMIC DNA]</scope>
    <source>
        <strain evidence="1 2">SJTE-3</strain>
    </source>
</reference>
<evidence type="ECO:0008006" key="3">
    <source>
        <dbReference type="Google" id="ProtNLM"/>
    </source>
</evidence>
<dbReference type="Proteomes" id="UP000077748">
    <property type="component" value="Chromosome"/>
</dbReference>
<sequence length="357" mass="39056">MYFTRENLANPRMLGHWNELWANRDQFNAFQGQMVRAYQATMTPEQLACNALAGLGRDFWQEVDAQIVQMRNQEIGMEIVNDLMTVQTVLPVGNTAKLYNIVGDIADDVSVSLDGQAPYSFDHTDYDSDGDPIPVFSAGYGVNWRHAAGLQTVGIDLVLDSQEAKLRKYNKRLVSYMLDGDANIQVQNYPGQGLRNHRNTIKLNLGSGSGGANIDLTTASADAIIAFFGTGAFGQAARANKVAAYDILWVSYEIWANLNKAYVVNGQVIGTVLSVVAPFMPVREIKPTYAFTGNQFLGYIRQRSVVSPLVGMTTGVTPLPRPLPNTNYNFQILGAFGLQVKKDAEGLAGVIYGANLA</sequence>
<name>A0A1A9KA84_9PSED</name>
<evidence type="ECO:0000313" key="2">
    <source>
        <dbReference type="Proteomes" id="UP000077748"/>
    </source>
</evidence>
<organism evidence="1 2">
    <name type="scientific">Pseudomonas citronellolis</name>
    <dbReference type="NCBI Taxonomy" id="53408"/>
    <lineage>
        <taxon>Bacteria</taxon>
        <taxon>Pseudomonadati</taxon>
        <taxon>Pseudomonadota</taxon>
        <taxon>Gammaproteobacteria</taxon>
        <taxon>Pseudomonadales</taxon>
        <taxon>Pseudomonadaceae</taxon>
        <taxon>Pseudomonas</taxon>
    </lineage>
</organism>
<dbReference type="InterPro" id="IPR046227">
    <property type="entry name" value="DUF6260"/>
</dbReference>
<gene>
    <name evidence="1" type="ORF">A9C11_10985</name>
</gene>